<dbReference type="PANTHER" id="PTHR28637:SF10">
    <property type="entry name" value="CDT1-LIKE PROTEIN B"/>
    <property type="match status" value="1"/>
</dbReference>
<feature type="compositionally biased region" description="Acidic residues" evidence="3">
    <location>
        <begin position="321"/>
        <end position="353"/>
    </location>
</feature>
<dbReference type="InterPro" id="IPR036390">
    <property type="entry name" value="WH_DNA-bd_sf"/>
</dbReference>
<feature type="compositionally biased region" description="Polar residues" evidence="3">
    <location>
        <begin position="254"/>
        <end position="270"/>
    </location>
</feature>
<gene>
    <name evidence="5" type="ORF">HID58_014275</name>
</gene>
<feature type="compositionally biased region" description="Polar residues" evidence="3">
    <location>
        <begin position="14"/>
        <end position="37"/>
    </location>
</feature>
<dbReference type="PANTHER" id="PTHR28637">
    <property type="entry name" value="DNA REPLICATION FACTOR CDT1"/>
    <property type="match status" value="1"/>
</dbReference>
<evidence type="ECO:0000313" key="5">
    <source>
        <dbReference type="EMBL" id="KAH0928548.1"/>
    </source>
</evidence>
<feature type="region of interest" description="Disordered" evidence="3">
    <location>
        <begin position="239"/>
        <end position="353"/>
    </location>
</feature>
<dbReference type="InterPro" id="IPR045173">
    <property type="entry name" value="Cdt1"/>
</dbReference>
<dbReference type="InterPro" id="IPR014939">
    <property type="entry name" value="CDT1_Gemini-bd-like"/>
</dbReference>
<feature type="region of interest" description="Disordered" evidence="3">
    <location>
        <begin position="1"/>
        <end position="57"/>
    </location>
</feature>
<evidence type="ECO:0000313" key="6">
    <source>
        <dbReference type="Proteomes" id="UP000824890"/>
    </source>
</evidence>
<dbReference type="InterPro" id="IPR038090">
    <property type="entry name" value="Cdt1_C_WH_dom_sf"/>
</dbReference>
<comment type="caution">
    <text evidence="5">The sequence shown here is derived from an EMBL/GenBank/DDBJ whole genome shotgun (WGS) entry which is preliminary data.</text>
</comment>
<protein>
    <recommendedName>
        <fullName evidence="4">CDT1 Geminin-binding domain-containing protein</fullName>
    </recommendedName>
</protein>
<dbReference type="Pfam" id="PF08839">
    <property type="entry name" value="CDT1"/>
    <property type="match status" value="1"/>
</dbReference>
<dbReference type="Proteomes" id="UP000824890">
    <property type="component" value="Unassembled WGS sequence"/>
</dbReference>
<keyword evidence="6" id="KW-1185">Reference proteome</keyword>
<dbReference type="InterPro" id="IPR032054">
    <property type="entry name" value="Cdt1_C"/>
</dbReference>
<reference evidence="5 6" key="1">
    <citation type="submission" date="2021-05" db="EMBL/GenBank/DDBJ databases">
        <title>Genome Assembly of Synthetic Allotetraploid Brassica napus Reveals Homoeologous Exchanges between Subgenomes.</title>
        <authorList>
            <person name="Davis J.T."/>
        </authorList>
    </citation>
    <scope>NUCLEOTIDE SEQUENCE [LARGE SCALE GENOMIC DNA]</scope>
    <source>
        <strain evidence="6">cv. Da-Ae</strain>
        <tissue evidence="5">Seedling</tissue>
    </source>
</reference>
<feature type="domain" description="CDT1 Geminin-binding" evidence="4">
    <location>
        <begin position="397"/>
        <end position="533"/>
    </location>
</feature>
<evidence type="ECO:0000256" key="3">
    <source>
        <dbReference type="SAM" id="MobiDB-lite"/>
    </source>
</evidence>
<comment type="similarity">
    <text evidence="1">Belongs to the Cdt1 family.</text>
</comment>
<dbReference type="SMART" id="SM01075">
    <property type="entry name" value="CDT1"/>
    <property type="match status" value="2"/>
</dbReference>
<dbReference type="Gene3D" id="1.10.10.1420">
    <property type="entry name" value="DNA replication factor Cdt1, C-terminal WH domain"/>
    <property type="match status" value="2"/>
</dbReference>
<dbReference type="CDD" id="cd08767">
    <property type="entry name" value="Cdt1_c"/>
    <property type="match status" value="2"/>
</dbReference>
<proteinExistence type="inferred from homology"/>
<evidence type="ECO:0000256" key="2">
    <source>
        <dbReference type="ARBA" id="ARBA00023306"/>
    </source>
</evidence>
<sequence length="812" mass="91898">MSSIENASKKPSMASESSNPETLFSTKTPDKTATLSTRPRDCDKPVKRQILTSPRKPETTVKLPERFEILDECFNGLVTAIRLLKLKGSLTSFANICPKIEYLTNRIFLYDHLAQMKHIYPEAIEVKRVLKCDEVTSCMKPTLHINLNTDAIEHEDTSCGTKYMQLRKVFYSKLVEFYKAHPKDEIPKELLPEPFNFSKKDSDTISAVDVGASKLENDGFDVQMDEMEQEEDKVNKVFPDSTLSDGTEECLLPNTESTPAQVLSTPSKDLSTPIKLMSATPRLQPSRRCITMTPDDDNDSVRPTNDLERRPSRTRCLNFDTLEEEDGTVSDESNDEANDDEASDASSDEDSDASYDEISLLHSMIEEPKAETVKQNLPKLVNVIHKLFHSTKRTVITKEELLHKMIACQIDIMDRKEVEEQLRLMLQLVPDWISETKASFGDVLVRIFSYDHLAQMKHIYPEAIEVKRVLKCDEVTSCMKPTLHINLNTDAIELEDTSCGTKYMQLRNVFYSKLVDFYKAHPKDEIPKELLPEPFNFSKKDSDTISAVDVGASKLENDGFDVQMDEMEQEEDKVNKVFPDSTLSDGTEECLLPNTESTPAQVLSTPSKDLSTPIKLMSATPTLQPSRRCITMTPDDDNESVRSTNDLERRPSRTRCLNFDTLEEEDGTVSDESNDEANDDEASDASSDEDSDASYDEISLLHSMIEEPKAETMKQNLPKLVNVIHKLFHSTNRTVITKEELLHKMIACQIDIMDRKEVEEQLRLMLQLVPDWISETKASFGDVLVSINKMSTPETVRARLEEATSQDSSTVS</sequence>
<feature type="domain" description="CDT1 Geminin-binding" evidence="4">
    <location>
        <begin position="63"/>
        <end position="193"/>
    </location>
</feature>
<keyword evidence="2" id="KW-0131">Cell cycle</keyword>
<dbReference type="Pfam" id="PF16679">
    <property type="entry name" value="CDT1_C"/>
    <property type="match status" value="2"/>
</dbReference>
<name>A0ABQ8DH93_BRANA</name>
<accession>A0ABQ8DH93</accession>
<dbReference type="SUPFAM" id="SSF46785">
    <property type="entry name" value="Winged helix' DNA-binding domain"/>
    <property type="match status" value="2"/>
</dbReference>
<evidence type="ECO:0000259" key="4">
    <source>
        <dbReference type="SMART" id="SM01075"/>
    </source>
</evidence>
<feature type="compositionally biased region" description="Polar residues" evidence="3">
    <location>
        <begin position="594"/>
        <end position="610"/>
    </location>
</feature>
<evidence type="ECO:0000256" key="1">
    <source>
        <dbReference type="ARBA" id="ARBA00008356"/>
    </source>
</evidence>
<dbReference type="CDD" id="cd08674">
    <property type="entry name" value="Cdt1_m"/>
    <property type="match status" value="1"/>
</dbReference>
<feature type="compositionally biased region" description="Acidic residues" evidence="3">
    <location>
        <begin position="661"/>
        <end position="693"/>
    </location>
</feature>
<organism evidence="5 6">
    <name type="scientific">Brassica napus</name>
    <name type="common">Rape</name>
    <dbReference type="NCBI Taxonomy" id="3708"/>
    <lineage>
        <taxon>Eukaryota</taxon>
        <taxon>Viridiplantae</taxon>
        <taxon>Streptophyta</taxon>
        <taxon>Embryophyta</taxon>
        <taxon>Tracheophyta</taxon>
        <taxon>Spermatophyta</taxon>
        <taxon>Magnoliopsida</taxon>
        <taxon>eudicotyledons</taxon>
        <taxon>Gunneridae</taxon>
        <taxon>Pentapetalae</taxon>
        <taxon>rosids</taxon>
        <taxon>malvids</taxon>
        <taxon>Brassicales</taxon>
        <taxon>Brassicaceae</taxon>
        <taxon>Brassiceae</taxon>
        <taxon>Brassica</taxon>
    </lineage>
</organism>
<feature type="region of interest" description="Disordered" evidence="3">
    <location>
        <begin position="579"/>
        <end position="693"/>
    </location>
</feature>
<dbReference type="EMBL" id="JAGKQM010000004">
    <property type="protein sequence ID" value="KAH0928548.1"/>
    <property type="molecule type" value="Genomic_DNA"/>
</dbReference>